<dbReference type="Proteomes" id="UP001145145">
    <property type="component" value="Unassembled WGS sequence"/>
</dbReference>
<gene>
    <name evidence="1" type="ORF">Selli1_27130</name>
</gene>
<dbReference type="EMBL" id="BSBO01000031">
    <property type="protein sequence ID" value="GLG05539.1"/>
    <property type="molecule type" value="Genomic_DNA"/>
</dbReference>
<evidence type="ECO:0000313" key="2">
    <source>
        <dbReference type="Proteomes" id="UP001145145"/>
    </source>
</evidence>
<evidence type="ECO:0000313" key="1">
    <source>
        <dbReference type="EMBL" id="GLG05539.1"/>
    </source>
</evidence>
<keyword evidence="2" id="KW-1185">Reference proteome</keyword>
<reference evidence="1 2" key="1">
    <citation type="journal article" date="2023" name="Int. J. Syst. Evol. Microbiol.">
        <title>Sellimonas catena sp. nov., isolated from human faeces.</title>
        <authorList>
            <person name="Hisatomi A."/>
            <person name="Ohkuma M."/>
            <person name="Sakamoto M."/>
        </authorList>
    </citation>
    <scope>NUCLEOTIDE SEQUENCE [LARGE SCALE GENOMIC DNA]</scope>
    <source>
        <strain evidence="1 2">12EGH17</strain>
    </source>
</reference>
<protein>
    <submittedName>
        <fullName evidence="1">Uncharacterized protein</fullName>
    </submittedName>
</protein>
<proteinExistence type="predicted"/>
<organism evidence="1 2">
    <name type="scientific">Sellimonas catena</name>
    <dbReference type="NCBI Taxonomy" id="2994035"/>
    <lineage>
        <taxon>Bacteria</taxon>
        <taxon>Bacillati</taxon>
        <taxon>Bacillota</taxon>
        <taxon>Clostridia</taxon>
        <taxon>Lachnospirales</taxon>
        <taxon>Lachnospiraceae</taxon>
        <taxon>Sellimonas</taxon>
    </lineage>
</organism>
<dbReference type="RefSeq" id="WP_281873476.1">
    <property type="nucleotide sequence ID" value="NZ_BSBO01000031.1"/>
</dbReference>
<name>A0A9W6C754_9FIRM</name>
<comment type="caution">
    <text evidence="1">The sequence shown here is derived from an EMBL/GenBank/DDBJ whole genome shotgun (WGS) entry which is preliminary data.</text>
</comment>
<dbReference type="AlphaFoldDB" id="A0A9W6C754"/>
<sequence length="52" mass="6160">MLGWLAYNIKRALGIEVADDAEILLGKQEVEKAIRELNEYQEKIRLIQKWME</sequence>
<accession>A0A9W6C754</accession>